<feature type="compositionally biased region" description="Polar residues" evidence="2">
    <location>
        <begin position="654"/>
        <end position="683"/>
    </location>
</feature>
<dbReference type="InterPro" id="IPR027357">
    <property type="entry name" value="DOCKER_dom"/>
</dbReference>
<name>A0ABD2PYI1_9PLAT</name>
<dbReference type="PANTHER" id="PTHR45653">
    <property type="entry name" value="DEDICATOR OF CYTOKINESIS"/>
    <property type="match status" value="1"/>
</dbReference>
<feature type="non-terminal residue" evidence="5">
    <location>
        <position position="1"/>
    </location>
</feature>
<dbReference type="PROSITE" id="PS51651">
    <property type="entry name" value="DOCKER"/>
    <property type="match status" value="1"/>
</dbReference>
<feature type="domain" description="DOCKER" evidence="4">
    <location>
        <begin position="222"/>
        <end position="587"/>
    </location>
</feature>
<proteinExistence type="inferred from homology"/>
<evidence type="ECO:0000259" key="4">
    <source>
        <dbReference type="PROSITE" id="PS51651"/>
    </source>
</evidence>
<accession>A0ABD2PYI1</accession>
<dbReference type="PANTHER" id="PTHR45653:SF10">
    <property type="entry name" value="MYOBLAST CITY, ISOFORM B"/>
    <property type="match status" value="1"/>
</dbReference>
<gene>
    <name evidence="5" type="ORF">Ciccas_008916</name>
</gene>
<feature type="signal peptide" evidence="3">
    <location>
        <begin position="1"/>
        <end position="20"/>
    </location>
</feature>
<evidence type="ECO:0000256" key="3">
    <source>
        <dbReference type="SAM" id="SignalP"/>
    </source>
</evidence>
<dbReference type="InterPro" id="IPR046773">
    <property type="entry name" value="DOCKER_Lobe_C"/>
</dbReference>
<evidence type="ECO:0000256" key="2">
    <source>
        <dbReference type="SAM" id="MobiDB-lite"/>
    </source>
</evidence>
<dbReference type="Gene3D" id="1.20.58.740">
    <property type="match status" value="1"/>
</dbReference>
<protein>
    <recommendedName>
        <fullName evidence="4">DOCKER domain-containing protein</fullName>
    </recommendedName>
</protein>
<sequence length="683" mass="78118">RAYILTLIACVYEVVTNVSATPFLDYFLSTNTIPLHWTHLNLSCLNTMVEDANFRRELISLKDVHETFGNLEKAIKHSSLQMENYEPHVQKELIKIYGDLRVPLLDLLCAALQPNLPVAVQEQVIDIALNMMLTESQELHKLAIRVIQKVGSYGQLIDSILNDHIIESWEAKLASTSAAFLQNEKFIEDIRACLDQCRNAFDDSFIGDISYLILLHSELKAREHDRKSSRLLACLNCFANFYEHRHPIERLRIHYLEKVHAIYIGKQMYFEASMTLRRSVTCAEKEIKISEPILQTLYSFLEYTDKSESWQYSLDVLEQMILFFRSSEIYLRELGIIYSITSKFYANIFSHKVVSPLFYRLQFIGRTKPAFLEHRDVIQSVPPNVTAAGHLDIIVCQVKPISSGLYKGSFFCDRAFHNGTVDKNNEAKTICIERTTIKIFPSIPNCEIWNVVLPNNVENIILSPIEVAVDKVDEKNQELKYLVKLHKSDKNEDLRPFTMILNGVLDAAVNGGVKKYLEAFVLDCAPSDNLVDRLIEVLLVQLAILEEGLQVHTERAPKEMQGLNNRFEECLLCMKKDLIEIAEVQNNSLNPVLVEKMLNLKHKAKPESHLEKFETQNETFQIKTAITKLEYLFRRVNAGDSGVKLEEINESDESSQSQVSNDEDSQSLASLESSYCESYSGSV</sequence>
<dbReference type="InterPro" id="IPR043162">
    <property type="entry name" value="DOCK_C_lobe_C"/>
</dbReference>
<comment type="similarity">
    <text evidence="1">Belongs to the DOCK family.</text>
</comment>
<keyword evidence="6" id="KW-1185">Reference proteome</keyword>
<reference evidence="5 6" key="1">
    <citation type="submission" date="2024-11" db="EMBL/GenBank/DDBJ databases">
        <title>Adaptive evolution of stress response genes in parasites aligns with host niche diversity.</title>
        <authorList>
            <person name="Hahn C."/>
            <person name="Resl P."/>
        </authorList>
    </citation>
    <scope>NUCLEOTIDE SEQUENCE [LARGE SCALE GENOMIC DNA]</scope>
    <source>
        <strain evidence="5">EGGRZ-B1_66</strain>
        <tissue evidence="5">Body</tissue>
    </source>
</reference>
<feature type="chain" id="PRO_5044838843" description="DOCKER domain-containing protein" evidence="3">
    <location>
        <begin position="21"/>
        <end position="683"/>
    </location>
</feature>
<dbReference type="InterPro" id="IPR026791">
    <property type="entry name" value="DOCK"/>
</dbReference>
<feature type="region of interest" description="Disordered" evidence="2">
    <location>
        <begin position="646"/>
        <end position="683"/>
    </location>
</feature>
<comment type="caution">
    <text evidence="5">The sequence shown here is derived from an EMBL/GenBank/DDBJ whole genome shotgun (WGS) entry which is preliminary data.</text>
</comment>
<dbReference type="EMBL" id="JBJKFK010001678">
    <property type="protein sequence ID" value="KAL3312488.1"/>
    <property type="molecule type" value="Genomic_DNA"/>
</dbReference>
<dbReference type="Pfam" id="PF20421">
    <property type="entry name" value="DHR-2_Lobe_C"/>
    <property type="match status" value="1"/>
</dbReference>
<organism evidence="5 6">
    <name type="scientific">Cichlidogyrus casuarinus</name>
    <dbReference type="NCBI Taxonomy" id="1844966"/>
    <lineage>
        <taxon>Eukaryota</taxon>
        <taxon>Metazoa</taxon>
        <taxon>Spiralia</taxon>
        <taxon>Lophotrochozoa</taxon>
        <taxon>Platyhelminthes</taxon>
        <taxon>Monogenea</taxon>
        <taxon>Monopisthocotylea</taxon>
        <taxon>Dactylogyridea</taxon>
        <taxon>Ancyrocephalidae</taxon>
        <taxon>Cichlidogyrus</taxon>
    </lineage>
</organism>
<dbReference type="Proteomes" id="UP001626550">
    <property type="component" value="Unassembled WGS sequence"/>
</dbReference>
<dbReference type="AlphaFoldDB" id="A0ABD2PYI1"/>
<keyword evidence="3" id="KW-0732">Signal</keyword>
<evidence type="ECO:0000256" key="1">
    <source>
        <dbReference type="PROSITE-ProRule" id="PRU00984"/>
    </source>
</evidence>
<evidence type="ECO:0000313" key="6">
    <source>
        <dbReference type="Proteomes" id="UP001626550"/>
    </source>
</evidence>
<evidence type="ECO:0000313" key="5">
    <source>
        <dbReference type="EMBL" id="KAL3312488.1"/>
    </source>
</evidence>